<organism evidence="2 3">
    <name type="scientific">Penicillium canescens</name>
    <dbReference type="NCBI Taxonomy" id="5083"/>
    <lineage>
        <taxon>Eukaryota</taxon>
        <taxon>Fungi</taxon>
        <taxon>Dikarya</taxon>
        <taxon>Ascomycota</taxon>
        <taxon>Pezizomycotina</taxon>
        <taxon>Eurotiomycetes</taxon>
        <taxon>Eurotiomycetidae</taxon>
        <taxon>Eurotiales</taxon>
        <taxon>Aspergillaceae</taxon>
        <taxon>Penicillium</taxon>
    </lineage>
</organism>
<reference evidence="2" key="2">
    <citation type="submission" date="2023-01" db="EMBL/GenBank/DDBJ databases">
        <authorList>
            <person name="Petersen C."/>
        </authorList>
    </citation>
    <scope>NUCLEOTIDE SEQUENCE</scope>
    <source>
        <strain evidence="2">IBT 15450</strain>
    </source>
</reference>
<dbReference type="EMBL" id="JAQJZL010000001">
    <property type="protein sequence ID" value="KAJ6057691.1"/>
    <property type="molecule type" value="Genomic_DNA"/>
</dbReference>
<name>A0AAD6INM6_PENCN</name>
<accession>A0AAD6INM6</accession>
<dbReference type="Pfam" id="PF12770">
    <property type="entry name" value="CHAT"/>
    <property type="match status" value="1"/>
</dbReference>
<sequence>MTGYHSQARKEHLASLSQAISAELLDPFTQTISIKKHIIISISDPLTAFPFSTLQFKHKPLIYHAAISQVPSLTVLYHLSQHKHRQNDTLTVSVFAKSPTEELPNQTRANEESNLHMACIEAINIARTFQTWPIEASTLTRQSFRQHVEGGSSILHIGTHGDLNHRNPLLSSISIGHGQDFRVLDMSAVRSNVSLLVFAACQSGLGKATVSSEVLGFSHVVLSTGCQAYIGTLWKVSDFGSMMVMTVFYRLLKRKTFLSVAEVMREAQLEVLGLDCEKAGALLDDIMGYRSSPDILGRVPTAFVPDPEILLLTLKMILEQLDWPSPFYWAPFTLMLYGDFRFLGAEE</sequence>
<evidence type="ECO:0000313" key="2">
    <source>
        <dbReference type="EMBL" id="KAJ6057691.1"/>
    </source>
</evidence>
<dbReference type="InterPro" id="IPR024983">
    <property type="entry name" value="CHAT_dom"/>
</dbReference>
<evidence type="ECO:0000259" key="1">
    <source>
        <dbReference type="Pfam" id="PF12770"/>
    </source>
</evidence>
<keyword evidence="3" id="KW-1185">Reference proteome</keyword>
<gene>
    <name evidence="2" type="ORF">N7460_000965</name>
</gene>
<proteinExistence type="predicted"/>
<protein>
    <recommendedName>
        <fullName evidence="1">CHAT domain-containing protein</fullName>
    </recommendedName>
</protein>
<reference evidence="2" key="1">
    <citation type="journal article" date="2023" name="IMA Fungus">
        <title>Comparative genomic study of the Penicillium genus elucidates a diverse pangenome and 15 lateral gene transfer events.</title>
        <authorList>
            <person name="Petersen C."/>
            <person name="Sorensen T."/>
            <person name="Nielsen M.R."/>
            <person name="Sondergaard T.E."/>
            <person name="Sorensen J.L."/>
            <person name="Fitzpatrick D.A."/>
            <person name="Frisvad J.C."/>
            <person name="Nielsen K.L."/>
        </authorList>
    </citation>
    <scope>NUCLEOTIDE SEQUENCE</scope>
    <source>
        <strain evidence="2">IBT 15450</strain>
    </source>
</reference>
<comment type="caution">
    <text evidence="2">The sequence shown here is derived from an EMBL/GenBank/DDBJ whole genome shotgun (WGS) entry which is preliminary data.</text>
</comment>
<evidence type="ECO:0000313" key="3">
    <source>
        <dbReference type="Proteomes" id="UP001219568"/>
    </source>
</evidence>
<dbReference type="AlphaFoldDB" id="A0AAD6INM6"/>
<dbReference type="Proteomes" id="UP001219568">
    <property type="component" value="Unassembled WGS sequence"/>
</dbReference>
<feature type="domain" description="CHAT" evidence="1">
    <location>
        <begin position="17"/>
        <end position="335"/>
    </location>
</feature>